<dbReference type="SUPFAM" id="SSF53850">
    <property type="entry name" value="Periplasmic binding protein-like II"/>
    <property type="match status" value="1"/>
</dbReference>
<dbReference type="SUPFAM" id="SSF46785">
    <property type="entry name" value="Winged helix' DNA-binding domain"/>
    <property type="match status" value="1"/>
</dbReference>
<proteinExistence type="inferred from homology"/>
<keyword evidence="2" id="KW-0805">Transcription regulation</keyword>
<dbReference type="Pfam" id="PF00126">
    <property type="entry name" value="HTH_1"/>
    <property type="match status" value="1"/>
</dbReference>
<dbReference type="PANTHER" id="PTHR30118">
    <property type="entry name" value="HTH-TYPE TRANSCRIPTIONAL REGULATOR LEUO-RELATED"/>
    <property type="match status" value="1"/>
</dbReference>
<evidence type="ECO:0000259" key="5">
    <source>
        <dbReference type="PROSITE" id="PS50931"/>
    </source>
</evidence>
<evidence type="ECO:0000313" key="6">
    <source>
        <dbReference type="EMBL" id="GEA52600.1"/>
    </source>
</evidence>
<evidence type="ECO:0000256" key="1">
    <source>
        <dbReference type="ARBA" id="ARBA00009437"/>
    </source>
</evidence>
<comment type="caution">
    <text evidence="6">The sequence shown here is derived from an EMBL/GenBank/DDBJ whole genome shotgun (WGS) entry which is preliminary data.</text>
</comment>
<dbReference type="Gene3D" id="1.10.10.10">
    <property type="entry name" value="Winged helix-like DNA-binding domain superfamily/Winged helix DNA-binding domain"/>
    <property type="match status" value="1"/>
</dbReference>
<dbReference type="EMBL" id="BJLF01000021">
    <property type="protein sequence ID" value="GEA52600.1"/>
    <property type="molecule type" value="Genomic_DNA"/>
</dbReference>
<dbReference type="InterPro" id="IPR036388">
    <property type="entry name" value="WH-like_DNA-bd_sf"/>
</dbReference>
<sequence>MELEDIYRRDLNLFIALRVLVEEGSVSRAALRLNLSQSAMSRVLGRLRELLNDPLFTRNGQNLIATEKALLINEQIQFPLEAIRDLLTPTDFNPSKCTQRFVVATTDYAMQTILPFALPKIYEEAPNISLDFQPLQHDNIYHQLTAERADMAICRPVSEITPLRREVLGKVGVTCLLSKHHPLSDKPLNISDFLTLPHAMIAISDGVKSLIDESLKPHGSMNLIMRAYHLEAALAIVDRLPLVITVPADLAYLVSERHDLVIKPLPFEFIPFDYSLIWHSRCDTSPAQKWLRGILKKECGRLIEKRVMDLGLK</sequence>
<dbReference type="Gene3D" id="3.40.190.10">
    <property type="entry name" value="Periplasmic binding protein-like II"/>
    <property type="match status" value="2"/>
</dbReference>
<dbReference type="GO" id="GO:0003700">
    <property type="term" value="F:DNA-binding transcription factor activity"/>
    <property type="evidence" value="ECO:0007669"/>
    <property type="project" value="InterPro"/>
</dbReference>
<dbReference type="CDD" id="cd08417">
    <property type="entry name" value="PBP2_Nitroaromatics_like"/>
    <property type="match status" value="1"/>
</dbReference>
<dbReference type="AlphaFoldDB" id="A0A4Y3I0V5"/>
<gene>
    <name evidence="6" type="ORF">VIN01S_34040</name>
</gene>
<accession>A0A4Y3I0V5</accession>
<name>A0A4Y3I0V5_9VIBR</name>
<comment type="similarity">
    <text evidence="1">Belongs to the LysR transcriptional regulatory family.</text>
</comment>
<evidence type="ECO:0000313" key="7">
    <source>
        <dbReference type="Proteomes" id="UP000318717"/>
    </source>
</evidence>
<reference evidence="6 7" key="1">
    <citation type="submission" date="2019-06" db="EMBL/GenBank/DDBJ databases">
        <title>Whole genome shotgun sequence of Vibrio inusitatus NBRC 102082.</title>
        <authorList>
            <person name="Hosoyama A."/>
            <person name="Uohara A."/>
            <person name="Ohji S."/>
            <person name="Ichikawa N."/>
        </authorList>
    </citation>
    <scope>NUCLEOTIDE SEQUENCE [LARGE SCALE GENOMIC DNA]</scope>
    <source>
        <strain evidence="6 7">NBRC 102082</strain>
    </source>
</reference>
<dbReference type="Proteomes" id="UP000318717">
    <property type="component" value="Unassembled WGS sequence"/>
</dbReference>
<dbReference type="OrthoDB" id="8839911at2"/>
<dbReference type="Pfam" id="PF03466">
    <property type="entry name" value="LysR_substrate"/>
    <property type="match status" value="1"/>
</dbReference>
<dbReference type="InterPro" id="IPR000847">
    <property type="entry name" value="LysR_HTH_N"/>
</dbReference>
<keyword evidence="7" id="KW-1185">Reference proteome</keyword>
<dbReference type="InterPro" id="IPR050389">
    <property type="entry name" value="LysR-type_TF"/>
</dbReference>
<evidence type="ECO:0000256" key="4">
    <source>
        <dbReference type="ARBA" id="ARBA00023163"/>
    </source>
</evidence>
<keyword evidence="3" id="KW-0238">DNA-binding</keyword>
<evidence type="ECO:0000256" key="3">
    <source>
        <dbReference type="ARBA" id="ARBA00023125"/>
    </source>
</evidence>
<dbReference type="PANTHER" id="PTHR30118:SF15">
    <property type="entry name" value="TRANSCRIPTIONAL REGULATORY PROTEIN"/>
    <property type="match status" value="1"/>
</dbReference>
<dbReference type="InterPro" id="IPR005119">
    <property type="entry name" value="LysR_subst-bd"/>
</dbReference>
<dbReference type="PRINTS" id="PR00039">
    <property type="entry name" value="HTHLYSR"/>
</dbReference>
<dbReference type="GO" id="GO:0003677">
    <property type="term" value="F:DNA binding"/>
    <property type="evidence" value="ECO:0007669"/>
    <property type="project" value="UniProtKB-KW"/>
</dbReference>
<dbReference type="RefSeq" id="WP_141347023.1">
    <property type="nucleotide sequence ID" value="NZ_BJLF01000021.1"/>
</dbReference>
<dbReference type="PROSITE" id="PS50931">
    <property type="entry name" value="HTH_LYSR"/>
    <property type="match status" value="1"/>
</dbReference>
<keyword evidence="4" id="KW-0804">Transcription</keyword>
<protein>
    <submittedName>
        <fullName evidence="6">LysR family transcriptional regulator</fullName>
    </submittedName>
</protein>
<dbReference type="InterPro" id="IPR037402">
    <property type="entry name" value="YidZ_PBP2"/>
</dbReference>
<dbReference type="InterPro" id="IPR036390">
    <property type="entry name" value="WH_DNA-bd_sf"/>
</dbReference>
<feature type="domain" description="HTH lysR-type" evidence="5">
    <location>
        <begin position="9"/>
        <end position="66"/>
    </location>
</feature>
<organism evidence="6 7">
    <name type="scientific">Vibrio inusitatus NBRC 102082</name>
    <dbReference type="NCBI Taxonomy" id="1219070"/>
    <lineage>
        <taxon>Bacteria</taxon>
        <taxon>Pseudomonadati</taxon>
        <taxon>Pseudomonadota</taxon>
        <taxon>Gammaproteobacteria</taxon>
        <taxon>Vibrionales</taxon>
        <taxon>Vibrionaceae</taxon>
        <taxon>Vibrio</taxon>
    </lineage>
</organism>
<evidence type="ECO:0000256" key="2">
    <source>
        <dbReference type="ARBA" id="ARBA00023015"/>
    </source>
</evidence>